<reference evidence="1 2" key="1">
    <citation type="journal article" date="2019" name="Int. J. Syst. Evol. Microbiol.">
        <title>The Global Catalogue of Microorganisms (GCM) 10K type strain sequencing project: providing services to taxonomists for standard genome sequencing and annotation.</title>
        <authorList>
            <consortium name="The Broad Institute Genomics Platform"/>
            <consortium name="The Broad Institute Genome Sequencing Center for Infectious Disease"/>
            <person name="Wu L."/>
            <person name="Ma J."/>
        </authorList>
    </citation>
    <scope>NUCLEOTIDE SEQUENCE [LARGE SCALE GENOMIC DNA]</scope>
    <source>
        <strain evidence="1 2">CGMCC 1.15824</strain>
    </source>
</reference>
<accession>A0ABD5QGD9</accession>
<name>A0ABD5QGD9_9EURY</name>
<sequence length="128" mass="14420">MKRRAFLVSLLAATAGCLDRFSEDEGGDPIDPEDVAITYDELVREDAGTDDERVYVWGVVRNEGDREMSLVEIRAIFLDDDGEELDRVIEAVPDVTSGDEWEFEIEFPDFGERARRVAGYDLEIVTGV</sequence>
<evidence type="ECO:0000313" key="2">
    <source>
        <dbReference type="Proteomes" id="UP001595925"/>
    </source>
</evidence>
<evidence type="ECO:0000313" key="1">
    <source>
        <dbReference type="EMBL" id="MFC4988827.1"/>
    </source>
</evidence>
<dbReference type="NCBIfam" id="NF038353">
    <property type="entry name" value="FxLYD_dom"/>
    <property type="match status" value="1"/>
</dbReference>
<dbReference type="PROSITE" id="PS51257">
    <property type="entry name" value="PROKAR_LIPOPROTEIN"/>
    <property type="match status" value="1"/>
</dbReference>
<proteinExistence type="predicted"/>
<organism evidence="1 2">
    <name type="scientific">Saliphagus infecundisoli</name>
    <dbReference type="NCBI Taxonomy" id="1849069"/>
    <lineage>
        <taxon>Archaea</taxon>
        <taxon>Methanobacteriati</taxon>
        <taxon>Methanobacteriota</taxon>
        <taxon>Stenosarchaea group</taxon>
        <taxon>Halobacteria</taxon>
        <taxon>Halobacteriales</taxon>
        <taxon>Natrialbaceae</taxon>
        <taxon>Saliphagus</taxon>
    </lineage>
</organism>
<dbReference type="RefSeq" id="WP_224827530.1">
    <property type="nucleotide sequence ID" value="NZ_JAIVEF010000001.1"/>
</dbReference>
<comment type="caution">
    <text evidence="1">The sequence shown here is derived from an EMBL/GenBank/DDBJ whole genome shotgun (WGS) entry which is preliminary data.</text>
</comment>
<dbReference type="AlphaFoldDB" id="A0ABD5QGD9"/>
<dbReference type="InterPro" id="IPR047676">
    <property type="entry name" value="FxLYD_dom"/>
</dbReference>
<dbReference type="EMBL" id="JBHSJG010000036">
    <property type="protein sequence ID" value="MFC4988827.1"/>
    <property type="molecule type" value="Genomic_DNA"/>
</dbReference>
<keyword evidence="2" id="KW-1185">Reference proteome</keyword>
<gene>
    <name evidence="1" type="ORF">ACFPFO_13840</name>
</gene>
<dbReference type="Proteomes" id="UP001595925">
    <property type="component" value="Unassembled WGS sequence"/>
</dbReference>
<protein>
    <submittedName>
        <fullName evidence="1">FxLYD domain-containing protein</fullName>
    </submittedName>
</protein>